<evidence type="ECO:0000256" key="1">
    <source>
        <dbReference type="SAM" id="MobiDB-lite"/>
    </source>
</evidence>
<comment type="caution">
    <text evidence="2">The sequence shown here is derived from an EMBL/GenBank/DDBJ whole genome shotgun (WGS) entry which is preliminary data.</text>
</comment>
<gene>
    <name evidence="2" type="ORF">EZS28_021680</name>
</gene>
<proteinExistence type="predicted"/>
<dbReference type="Proteomes" id="UP000324800">
    <property type="component" value="Unassembled WGS sequence"/>
</dbReference>
<protein>
    <submittedName>
        <fullName evidence="2">Uncharacterized protein</fullName>
    </submittedName>
</protein>
<feature type="region of interest" description="Disordered" evidence="1">
    <location>
        <begin position="16"/>
        <end position="43"/>
    </location>
</feature>
<accession>A0A5J4VKR0</accession>
<name>A0A5J4VKR0_9EUKA</name>
<evidence type="ECO:0000313" key="2">
    <source>
        <dbReference type="EMBL" id="KAA6382793.1"/>
    </source>
</evidence>
<reference evidence="2 3" key="1">
    <citation type="submission" date="2019-03" db="EMBL/GenBank/DDBJ databases">
        <title>Single cell metagenomics reveals metabolic interactions within the superorganism composed of flagellate Streblomastix strix and complex community of Bacteroidetes bacteria on its surface.</title>
        <authorList>
            <person name="Treitli S.C."/>
            <person name="Kolisko M."/>
            <person name="Husnik F."/>
            <person name="Keeling P."/>
            <person name="Hampl V."/>
        </authorList>
    </citation>
    <scope>NUCLEOTIDE SEQUENCE [LARGE SCALE GENOMIC DNA]</scope>
    <source>
        <strain evidence="2">ST1C</strain>
    </source>
</reference>
<organism evidence="2 3">
    <name type="scientific">Streblomastix strix</name>
    <dbReference type="NCBI Taxonomy" id="222440"/>
    <lineage>
        <taxon>Eukaryota</taxon>
        <taxon>Metamonada</taxon>
        <taxon>Preaxostyla</taxon>
        <taxon>Oxymonadida</taxon>
        <taxon>Streblomastigidae</taxon>
        <taxon>Streblomastix</taxon>
    </lineage>
</organism>
<dbReference type="AlphaFoldDB" id="A0A5J4VKR0"/>
<evidence type="ECO:0000313" key="3">
    <source>
        <dbReference type="Proteomes" id="UP000324800"/>
    </source>
</evidence>
<sequence length="226" mass="26793">MVLRSYEFRSLLWKKQQDQEKKEKNEKAKEKEKEKDKDGKKNKIKEKNKQQYYVIYLSQPDPNILSEKFENLIQSICETLQSVQQETLFSQIFLLYELCECLPEMKKFVKKINKEELKEGKEIKKGNRQHKQTSEQVYSFYPQSLYEFQLDDKLSELFARILESTHLMSQLEITSQEGVGAQDGQHQSYNKPDNFIQNDKEAGIQISELKQQEDSQLRQLAATYCV</sequence>
<dbReference type="EMBL" id="SNRW01006587">
    <property type="protein sequence ID" value="KAA6382793.1"/>
    <property type="molecule type" value="Genomic_DNA"/>
</dbReference>